<dbReference type="KEGG" id="lgi:LOTGIDRAFT_99809"/>
<dbReference type="Gene3D" id="1.10.640.10">
    <property type="entry name" value="Haem peroxidase domain superfamily, animal type"/>
    <property type="match status" value="1"/>
</dbReference>
<reference evidence="1 2" key="1">
    <citation type="journal article" date="2013" name="Nature">
        <title>Insights into bilaterian evolution from three spiralian genomes.</title>
        <authorList>
            <person name="Simakov O."/>
            <person name="Marletaz F."/>
            <person name="Cho S.J."/>
            <person name="Edsinger-Gonzales E."/>
            <person name="Havlak P."/>
            <person name="Hellsten U."/>
            <person name="Kuo D.H."/>
            <person name="Larsson T."/>
            <person name="Lv J."/>
            <person name="Arendt D."/>
            <person name="Savage R."/>
            <person name="Osoegawa K."/>
            <person name="de Jong P."/>
            <person name="Grimwood J."/>
            <person name="Chapman J.A."/>
            <person name="Shapiro H."/>
            <person name="Aerts A."/>
            <person name="Otillar R.P."/>
            <person name="Terry A.Y."/>
            <person name="Boore J.L."/>
            <person name="Grigoriev I.V."/>
            <person name="Lindberg D.R."/>
            <person name="Seaver E.C."/>
            <person name="Weisblat D.A."/>
            <person name="Putnam N.H."/>
            <person name="Rokhsar D.S."/>
        </authorList>
    </citation>
    <scope>NUCLEOTIDE SEQUENCE [LARGE SCALE GENOMIC DNA]</scope>
</reference>
<dbReference type="RefSeq" id="XP_009056268.1">
    <property type="nucleotide sequence ID" value="XM_009058020.1"/>
</dbReference>
<dbReference type="CTD" id="20253311"/>
<evidence type="ECO:0000313" key="1">
    <source>
        <dbReference type="EMBL" id="ESO93061.1"/>
    </source>
</evidence>
<dbReference type="GeneID" id="20253311"/>
<dbReference type="SUPFAM" id="SSF48113">
    <property type="entry name" value="Heme-dependent peroxidases"/>
    <property type="match status" value="1"/>
</dbReference>
<proteinExistence type="predicted"/>
<dbReference type="PANTHER" id="PTHR11475:SF114">
    <property type="entry name" value="PEROXIDASE-LIKE PROTEIN"/>
    <property type="match status" value="1"/>
</dbReference>
<dbReference type="AlphaFoldDB" id="V4AI25"/>
<evidence type="ECO:0008006" key="3">
    <source>
        <dbReference type="Google" id="ProtNLM"/>
    </source>
</evidence>
<organism evidence="1 2">
    <name type="scientific">Lottia gigantea</name>
    <name type="common">Giant owl limpet</name>
    <dbReference type="NCBI Taxonomy" id="225164"/>
    <lineage>
        <taxon>Eukaryota</taxon>
        <taxon>Metazoa</taxon>
        <taxon>Spiralia</taxon>
        <taxon>Lophotrochozoa</taxon>
        <taxon>Mollusca</taxon>
        <taxon>Gastropoda</taxon>
        <taxon>Patellogastropoda</taxon>
        <taxon>Lottioidea</taxon>
        <taxon>Lottiidae</taxon>
        <taxon>Lottia</taxon>
    </lineage>
</organism>
<dbReference type="PROSITE" id="PS50292">
    <property type="entry name" value="PEROXIDASE_3"/>
    <property type="match status" value="1"/>
</dbReference>
<dbReference type="InterPro" id="IPR037120">
    <property type="entry name" value="Haem_peroxidase_sf_animal"/>
</dbReference>
<gene>
    <name evidence="1" type="ORF">LOTGIDRAFT_99809</name>
</gene>
<dbReference type="HOGENOM" id="CLU_167288_0_0_1"/>
<accession>V4AI25</accession>
<feature type="non-terminal residue" evidence="1">
    <location>
        <position position="92"/>
    </location>
</feature>
<dbReference type="GO" id="GO:0006979">
    <property type="term" value="P:response to oxidative stress"/>
    <property type="evidence" value="ECO:0007669"/>
    <property type="project" value="InterPro"/>
</dbReference>
<dbReference type="InterPro" id="IPR019791">
    <property type="entry name" value="Haem_peroxidase_animal"/>
</dbReference>
<dbReference type="PANTHER" id="PTHR11475">
    <property type="entry name" value="OXIDASE/PEROXIDASE"/>
    <property type="match status" value="1"/>
</dbReference>
<dbReference type="GO" id="GO:0020037">
    <property type="term" value="F:heme binding"/>
    <property type="evidence" value="ECO:0007669"/>
    <property type="project" value="InterPro"/>
</dbReference>
<dbReference type="Pfam" id="PF03098">
    <property type="entry name" value="An_peroxidase"/>
    <property type="match status" value="1"/>
</dbReference>
<name>V4AI25_LOTGI</name>
<dbReference type="EMBL" id="KB201977">
    <property type="protein sequence ID" value="ESO93061.1"/>
    <property type="molecule type" value="Genomic_DNA"/>
</dbReference>
<dbReference type="Proteomes" id="UP000030746">
    <property type="component" value="Unassembled WGS sequence"/>
</dbReference>
<dbReference type="OMA" id="ACIISDQ"/>
<dbReference type="OrthoDB" id="823504at2759"/>
<dbReference type="STRING" id="225164.V4AI25"/>
<protein>
    <recommendedName>
        <fullName evidence="3">Peroxidase</fullName>
    </recommendedName>
</protein>
<evidence type="ECO:0000313" key="2">
    <source>
        <dbReference type="Proteomes" id="UP000030746"/>
    </source>
</evidence>
<keyword evidence="2" id="KW-1185">Reference proteome</keyword>
<feature type="non-terminal residue" evidence="1">
    <location>
        <position position="1"/>
    </location>
</feature>
<dbReference type="InterPro" id="IPR010255">
    <property type="entry name" value="Haem_peroxidase_sf"/>
</dbReference>
<dbReference type="GO" id="GO:0004601">
    <property type="term" value="F:peroxidase activity"/>
    <property type="evidence" value="ECO:0007669"/>
    <property type="project" value="InterPro"/>
</dbReference>
<sequence length="92" mass="10414">FDLVAQIIQRGRDHGLPSYNTFRRHCGLPRLPHFYAMEAANVLKAVYHNIDDVDVFVGGMVEIPLPGSLLGPTFSCLIARQFRDTKFGDSHW</sequence>